<gene>
    <name evidence="4" type="ORF">E1B00_13255</name>
</gene>
<comment type="similarity">
    <text evidence="1">Belongs to the short-chain dehydrogenases/reductases (SDR) family.</text>
</comment>
<protein>
    <submittedName>
        <fullName evidence="4">SDR family oxidoreductase</fullName>
    </submittedName>
</protein>
<evidence type="ECO:0000256" key="3">
    <source>
        <dbReference type="SAM" id="MobiDB-lite"/>
    </source>
</evidence>
<dbReference type="AlphaFoldDB" id="A0A5C4RQ26"/>
<dbReference type="Gene3D" id="3.40.50.720">
    <property type="entry name" value="NAD(P)-binding Rossmann-like Domain"/>
    <property type="match status" value="1"/>
</dbReference>
<evidence type="ECO:0000313" key="4">
    <source>
        <dbReference type="EMBL" id="TNJ33260.1"/>
    </source>
</evidence>
<proteinExistence type="inferred from homology"/>
<dbReference type="Pfam" id="PF13561">
    <property type="entry name" value="adh_short_C2"/>
    <property type="match status" value="1"/>
</dbReference>
<name>A0A5C4RQ26_9GAMM</name>
<dbReference type="PRINTS" id="PR00081">
    <property type="entry name" value="GDHRDH"/>
</dbReference>
<dbReference type="PANTHER" id="PTHR48107:SF16">
    <property type="entry name" value="NADPH-DEPENDENT ALDEHYDE REDUCTASE 1, CHLOROPLASTIC"/>
    <property type="match status" value="1"/>
</dbReference>
<dbReference type="OrthoDB" id="9809287at2"/>
<dbReference type="PRINTS" id="PR00080">
    <property type="entry name" value="SDRFAMILY"/>
</dbReference>
<dbReference type="RefSeq" id="WP_139449550.1">
    <property type="nucleotide sequence ID" value="NZ_SMDR01000003.1"/>
</dbReference>
<feature type="compositionally biased region" description="Polar residues" evidence="3">
    <location>
        <begin position="10"/>
        <end position="19"/>
    </location>
</feature>
<dbReference type="EMBL" id="SMDR01000003">
    <property type="protein sequence ID" value="TNJ33260.1"/>
    <property type="molecule type" value="Genomic_DNA"/>
</dbReference>
<keyword evidence="5" id="KW-1185">Reference proteome</keyword>
<dbReference type="Proteomes" id="UP000305760">
    <property type="component" value="Unassembled WGS sequence"/>
</dbReference>
<dbReference type="InterPro" id="IPR002347">
    <property type="entry name" value="SDR_fam"/>
</dbReference>
<dbReference type="FunFam" id="3.40.50.720:FF:000084">
    <property type="entry name" value="Short-chain dehydrogenase reductase"/>
    <property type="match status" value="1"/>
</dbReference>
<evidence type="ECO:0000313" key="5">
    <source>
        <dbReference type="Proteomes" id="UP000305760"/>
    </source>
</evidence>
<evidence type="ECO:0000256" key="2">
    <source>
        <dbReference type="ARBA" id="ARBA00023002"/>
    </source>
</evidence>
<comment type="caution">
    <text evidence="4">The sequence shown here is derived from an EMBL/GenBank/DDBJ whole genome shotgun (WGS) entry which is preliminary data.</text>
</comment>
<organism evidence="4 5">
    <name type="scientific">Arenimonas terrae</name>
    <dbReference type="NCBI Taxonomy" id="2546226"/>
    <lineage>
        <taxon>Bacteria</taxon>
        <taxon>Pseudomonadati</taxon>
        <taxon>Pseudomonadota</taxon>
        <taxon>Gammaproteobacteria</taxon>
        <taxon>Lysobacterales</taxon>
        <taxon>Lysobacteraceae</taxon>
        <taxon>Arenimonas</taxon>
    </lineage>
</organism>
<dbReference type="PANTHER" id="PTHR48107">
    <property type="entry name" value="NADPH-DEPENDENT ALDEHYDE REDUCTASE-LIKE PROTEIN, CHLOROPLASTIC-RELATED"/>
    <property type="match status" value="1"/>
</dbReference>
<feature type="region of interest" description="Disordered" evidence="3">
    <location>
        <begin position="1"/>
        <end position="35"/>
    </location>
</feature>
<accession>A0A5C4RQ26</accession>
<keyword evidence="2" id="KW-0560">Oxidoreductase</keyword>
<sequence>MKEKKKLQPAQHQDTQPGEQMQMHPRPVTIREGYRGSGKLEGRRAFITGGDSGIGRAIAVHFAREGADIAIAYLEEDADARETARLVEKEGRRCLRMPGDLALAGAATEAVAQAARRLGGLDILVNNIAEQHPVEDPAELDEDQVRETFDTNVLTYYMATVAALDHLGRGGVILNTSSITGVRGHKTLLDYAGTKGAINAMTLSFAQAVADRGIRVNAVAPGPVWTPLIPASFDAEKVASFGSDTLVGRAGQPAEIAPAFVFLASEDASFITGQILHVNGGAHLST</sequence>
<dbReference type="InterPro" id="IPR020904">
    <property type="entry name" value="Sc_DH/Rdtase_CS"/>
</dbReference>
<reference evidence="4 5" key="1">
    <citation type="submission" date="2019-03" db="EMBL/GenBank/DDBJ databases">
        <title>Arenimonas daejeonensis sp. nov., isolated from compost.</title>
        <authorList>
            <person name="Jeon C.O."/>
        </authorList>
    </citation>
    <scope>NUCLEOTIDE SEQUENCE [LARGE SCALE GENOMIC DNA]</scope>
    <source>
        <strain evidence="4 5">R29</strain>
    </source>
</reference>
<evidence type="ECO:0000256" key="1">
    <source>
        <dbReference type="ARBA" id="ARBA00006484"/>
    </source>
</evidence>
<dbReference type="GO" id="GO:0016614">
    <property type="term" value="F:oxidoreductase activity, acting on CH-OH group of donors"/>
    <property type="evidence" value="ECO:0007669"/>
    <property type="project" value="UniProtKB-ARBA"/>
</dbReference>
<dbReference type="PROSITE" id="PS00061">
    <property type="entry name" value="ADH_SHORT"/>
    <property type="match status" value="1"/>
</dbReference>
<dbReference type="SUPFAM" id="SSF51735">
    <property type="entry name" value="NAD(P)-binding Rossmann-fold domains"/>
    <property type="match status" value="1"/>
</dbReference>
<dbReference type="InterPro" id="IPR036291">
    <property type="entry name" value="NAD(P)-bd_dom_sf"/>
</dbReference>